<proteinExistence type="predicted"/>
<keyword evidence="3" id="KW-1185">Reference proteome</keyword>
<evidence type="ECO:0000256" key="1">
    <source>
        <dbReference type="SAM" id="MobiDB-lite"/>
    </source>
</evidence>
<organism evidence="2 3">
    <name type="scientific">Aurantiacibacter spongiae</name>
    <dbReference type="NCBI Taxonomy" id="2488860"/>
    <lineage>
        <taxon>Bacteria</taxon>
        <taxon>Pseudomonadati</taxon>
        <taxon>Pseudomonadota</taxon>
        <taxon>Alphaproteobacteria</taxon>
        <taxon>Sphingomonadales</taxon>
        <taxon>Erythrobacteraceae</taxon>
        <taxon>Aurantiacibacter</taxon>
    </lineage>
</organism>
<dbReference type="AlphaFoldDB" id="A0A3N5DB68"/>
<evidence type="ECO:0000313" key="3">
    <source>
        <dbReference type="Proteomes" id="UP000275232"/>
    </source>
</evidence>
<reference evidence="2 3" key="1">
    <citation type="submission" date="2018-11" db="EMBL/GenBank/DDBJ databases">
        <title>Erythrobacter spongiae sp. nov., isolated from a marine sponge.</title>
        <authorList>
            <person name="Zhuang L."/>
            <person name="Luo L."/>
        </authorList>
    </citation>
    <scope>NUCLEOTIDE SEQUENCE [LARGE SCALE GENOMIC DNA]</scope>
    <source>
        <strain evidence="2 3">HN-E23</strain>
    </source>
</reference>
<dbReference type="RefSeq" id="WP_123880941.1">
    <property type="nucleotide sequence ID" value="NZ_RPFZ01000001.1"/>
</dbReference>
<sequence length="237" mass="24248">MARPVGVEGGGGALRLSPAPPGSRWSMDGWALLRRSEARSFAAGTPGYGGSQLGAVLRYRLSPSSRHAPQIHLRGSQALVGERESEVALGLSARPIATVPVRVAAEMRATADGRGLRPRAAFYAVSELAPLALPAGAVGEAYLQAGYVSGDFATAFVDGQARVTRAIVSFEGAALEVGGGAWGGAQEDAARLDIGPTAVARLSIGQVRARLAMDYRLRVAGDATPASGPALTLSAGF</sequence>
<evidence type="ECO:0008006" key="4">
    <source>
        <dbReference type="Google" id="ProtNLM"/>
    </source>
</evidence>
<dbReference type="OrthoDB" id="7427399at2"/>
<feature type="region of interest" description="Disordered" evidence="1">
    <location>
        <begin position="1"/>
        <end position="21"/>
    </location>
</feature>
<accession>A0A3N5DB68</accession>
<dbReference type="EMBL" id="RPFZ01000001">
    <property type="protein sequence ID" value="RPF71978.1"/>
    <property type="molecule type" value="Genomic_DNA"/>
</dbReference>
<gene>
    <name evidence="2" type="ORF">EG799_10405</name>
</gene>
<comment type="caution">
    <text evidence="2">The sequence shown here is derived from an EMBL/GenBank/DDBJ whole genome shotgun (WGS) entry which is preliminary data.</text>
</comment>
<dbReference type="Proteomes" id="UP000275232">
    <property type="component" value="Unassembled WGS sequence"/>
</dbReference>
<protein>
    <recommendedName>
        <fullName evidence="4">Bacterial surface antigen (D15) domain-containing protein</fullName>
    </recommendedName>
</protein>
<evidence type="ECO:0000313" key="2">
    <source>
        <dbReference type="EMBL" id="RPF71978.1"/>
    </source>
</evidence>
<name>A0A3N5DB68_9SPHN</name>